<keyword evidence="2" id="KW-1185">Reference proteome</keyword>
<dbReference type="RefSeq" id="WP_093328023.1">
    <property type="nucleotide sequence ID" value="NZ_AP027363.1"/>
</dbReference>
<dbReference type="InterPro" id="IPR009758">
    <property type="entry name" value="DUF1326"/>
</dbReference>
<protein>
    <recommendedName>
        <fullName evidence="3">DUF1326 domain-containing protein</fullName>
    </recommendedName>
</protein>
<organism evidence="1 2">
    <name type="scientific">Thalassotalea agarivorans</name>
    <name type="common">Thalassomonas agarivorans</name>
    <dbReference type="NCBI Taxonomy" id="349064"/>
    <lineage>
        <taxon>Bacteria</taxon>
        <taxon>Pseudomonadati</taxon>
        <taxon>Pseudomonadota</taxon>
        <taxon>Gammaproteobacteria</taxon>
        <taxon>Alteromonadales</taxon>
        <taxon>Colwelliaceae</taxon>
        <taxon>Thalassotalea</taxon>
    </lineage>
</organism>
<dbReference type="InterPro" id="IPR014581">
    <property type="entry name" value="UCP033303"/>
</dbReference>
<dbReference type="OrthoDB" id="340106at2"/>
<dbReference type="STRING" id="349064.SAMN05660429_00907"/>
<dbReference type="Pfam" id="PF07040">
    <property type="entry name" value="DUF1326"/>
    <property type="match status" value="1"/>
</dbReference>
<sequence length="208" mass="22105">MSEQLEWALKMHQIENCSCSHGCGCQFGGHPTSENGGCEAILGLQVIEGHYQTLNLTGIKMVFAASWPGAMHDGNGTGVLFIDNQASPEQVTALATIMSGQAGGMPVAAIATLFSAFEGPIMADIDVNEDDYRSSVNIEGVVSAQQTPHLNPVTGEENHVHITFPSGGFMWNDGKIGKTDHMHINRGALNFAFSDTFAANAVVNWPTA</sequence>
<dbReference type="AlphaFoldDB" id="A0A1I0B554"/>
<name>A0A1I0B554_THASX</name>
<dbReference type="EMBL" id="FOHK01000003">
    <property type="protein sequence ID" value="SET01126.1"/>
    <property type="molecule type" value="Genomic_DNA"/>
</dbReference>
<proteinExistence type="predicted"/>
<dbReference type="Proteomes" id="UP000199308">
    <property type="component" value="Unassembled WGS sequence"/>
</dbReference>
<evidence type="ECO:0008006" key="3">
    <source>
        <dbReference type="Google" id="ProtNLM"/>
    </source>
</evidence>
<evidence type="ECO:0000313" key="2">
    <source>
        <dbReference type="Proteomes" id="UP000199308"/>
    </source>
</evidence>
<gene>
    <name evidence="1" type="ORF">SAMN05660429_00907</name>
</gene>
<accession>A0A1I0B554</accession>
<dbReference type="PIRSF" id="PIRSF033303">
    <property type="entry name" value="UCP033303"/>
    <property type="match status" value="1"/>
</dbReference>
<reference evidence="1 2" key="1">
    <citation type="submission" date="2016-10" db="EMBL/GenBank/DDBJ databases">
        <authorList>
            <person name="de Groot N.N."/>
        </authorList>
    </citation>
    <scope>NUCLEOTIDE SEQUENCE [LARGE SCALE GENOMIC DNA]</scope>
    <source>
        <strain evidence="1 2">DSM 19706</strain>
    </source>
</reference>
<evidence type="ECO:0000313" key="1">
    <source>
        <dbReference type="EMBL" id="SET01126.1"/>
    </source>
</evidence>